<evidence type="ECO:0000313" key="1">
    <source>
        <dbReference type="EMBL" id="KAH7959930.1"/>
    </source>
</evidence>
<accession>A0ACB8D6D4</accession>
<comment type="caution">
    <text evidence="1">The sequence shown here is derived from an EMBL/GenBank/DDBJ whole genome shotgun (WGS) entry which is preliminary data.</text>
</comment>
<evidence type="ECO:0000313" key="2">
    <source>
        <dbReference type="Proteomes" id="UP000821865"/>
    </source>
</evidence>
<proteinExistence type="predicted"/>
<dbReference type="Proteomes" id="UP000821865">
    <property type="component" value="Chromosome 3"/>
</dbReference>
<sequence>MCQSSKTAAREVCEGFGNRRKSANGTHALPPEQMAGGTSPNPLPEAPSIPRVSRRFPNLFGLNSRASLSRPPLVDDEPSTCRRGSEVPYDEELDKIAALDDSVQPEELRDGYGIVSRKDTGTVSNKKGSSSGEAEKTPDGTEIDEELQSSQSNRSSSPTGSPSPAVVENAPATSPSSAQGLVTQEDLNACASPAVQEFLKTPGILDEVFVALKEKVTTMAPNERHACVLMDEMQISPGLDYDASIGSIIGQPTIGLSNPALNDELASHALVFMFGGLTSRWKQAVAYHFTGSSFDAQQVNDCLFELVQRAEAAGMIIDEVITDMGPENMAIWRLCNIQATKYGKPHLSCPHPCGDNIAWQPCGHNRQLYFIADAPYLLKNLRGHLVRGQDIILDQATVAKNTLPCNKVSLEHARKACEIDAGHKLKLLPHLRLRDLDPNHYEKMNVASAPCHCRSLTIPCAERSPTQRSTHNSVLGGNF</sequence>
<gene>
    <name evidence="1" type="ORF">HPB49_015134</name>
</gene>
<reference evidence="1" key="1">
    <citation type="submission" date="2020-05" db="EMBL/GenBank/DDBJ databases">
        <title>Large-scale comparative analyses of tick genomes elucidate their genetic diversity and vector capacities.</title>
        <authorList>
            <person name="Jia N."/>
            <person name="Wang J."/>
            <person name="Shi W."/>
            <person name="Du L."/>
            <person name="Sun Y."/>
            <person name="Zhan W."/>
            <person name="Jiang J."/>
            <person name="Wang Q."/>
            <person name="Zhang B."/>
            <person name="Ji P."/>
            <person name="Sakyi L.B."/>
            <person name="Cui X."/>
            <person name="Yuan T."/>
            <person name="Jiang B."/>
            <person name="Yang W."/>
            <person name="Lam T.T.-Y."/>
            <person name="Chang Q."/>
            <person name="Ding S."/>
            <person name="Wang X."/>
            <person name="Zhu J."/>
            <person name="Ruan X."/>
            <person name="Zhao L."/>
            <person name="Wei J."/>
            <person name="Que T."/>
            <person name="Du C."/>
            <person name="Cheng J."/>
            <person name="Dai P."/>
            <person name="Han X."/>
            <person name="Huang E."/>
            <person name="Gao Y."/>
            <person name="Liu J."/>
            <person name="Shao H."/>
            <person name="Ye R."/>
            <person name="Li L."/>
            <person name="Wei W."/>
            <person name="Wang X."/>
            <person name="Wang C."/>
            <person name="Yang T."/>
            <person name="Huo Q."/>
            <person name="Li W."/>
            <person name="Guo W."/>
            <person name="Chen H."/>
            <person name="Zhou L."/>
            <person name="Ni X."/>
            <person name="Tian J."/>
            <person name="Zhou Y."/>
            <person name="Sheng Y."/>
            <person name="Liu T."/>
            <person name="Pan Y."/>
            <person name="Xia L."/>
            <person name="Li J."/>
            <person name="Zhao F."/>
            <person name="Cao W."/>
        </authorList>
    </citation>
    <scope>NUCLEOTIDE SEQUENCE</scope>
    <source>
        <strain evidence="1">Dsil-2018</strain>
    </source>
</reference>
<organism evidence="1 2">
    <name type="scientific">Dermacentor silvarum</name>
    <name type="common">Tick</name>
    <dbReference type="NCBI Taxonomy" id="543639"/>
    <lineage>
        <taxon>Eukaryota</taxon>
        <taxon>Metazoa</taxon>
        <taxon>Ecdysozoa</taxon>
        <taxon>Arthropoda</taxon>
        <taxon>Chelicerata</taxon>
        <taxon>Arachnida</taxon>
        <taxon>Acari</taxon>
        <taxon>Parasitiformes</taxon>
        <taxon>Ixodida</taxon>
        <taxon>Ixodoidea</taxon>
        <taxon>Ixodidae</taxon>
        <taxon>Rhipicephalinae</taxon>
        <taxon>Dermacentor</taxon>
    </lineage>
</organism>
<name>A0ACB8D6D4_DERSI</name>
<keyword evidence="2" id="KW-1185">Reference proteome</keyword>
<dbReference type="EMBL" id="CM023472">
    <property type="protein sequence ID" value="KAH7959930.1"/>
    <property type="molecule type" value="Genomic_DNA"/>
</dbReference>
<protein>
    <submittedName>
        <fullName evidence="1">Uncharacterized protein</fullName>
    </submittedName>
</protein>